<protein>
    <recommendedName>
        <fullName evidence="2">Prohibitin</fullName>
    </recommendedName>
</protein>
<dbReference type="PANTHER" id="PTHR23222">
    <property type="entry name" value="PROHIBITIN"/>
    <property type="match status" value="1"/>
</dbReference>
<keyword evidence="2" id="KW-0496">Mitochondrion</keyword>
<feature type="transmembrane region" description="Helical" evidence="2">
    <location>
        <begin position="7"/>
        <end position="32"/>
    </location>
</feature>
<reference evidence="4" key="1">
    <citation type="submission" date="2021-01" db="EMBL/GenBank/DDBJ databases">
        <authorList>
            <person name="Corre E."/>
            <person name="Pelletier E."/>
            <person name="Niang G."/>
            <person name="Scheremetjew M."/>
            <person name="Finn R."/>
            <person name="Kale V."/>
            <person name="Holt S."/>
            <person name="Cochrane G."/>
            <person name="Meng A."/>
            <person name="Brown T."/>
            <person name="Cohen L."/>
        </authorList>
    </citation>
    <scope>NUCLEOTIDE SEQUENCE</scope>
    <source>
        <strain evidence="4">CCMP1374</strain>
    </source>
</reference>
<evidence type="ECO:0000259" key="3">
    <source>
        <dbReference type="Pfam" id="PF01145"/>
    </source>
</evidence>
<organism evidence="4">
    <name type="scientific">Phaeocystis antarctica</name>
    <dbReference type="NCBI Taxonomy" id="33657"/>
    <lineage>
        <taxon>Eukaryota</taxon>
        <taxon>Haptista</taxon>
        <taxon>Haptophyta</taxon>
        <taxon>Prymnesiophyceae</taxon>
        <taxon>Phaeocystales</taxon>
        <taxon>Phaeocystaceae</taxon>
        <taxon>Phaeocystis</taxon>
    </lineage>
</organism>
<dbReference type="InterPro" id="IPR001107">
    <property type="entry name" value="Band_7"/>
</dbReference>
<keyword evidence="2" id="KW-0812">Transmembrane</keyword>
<dbReference type="InterPro" id="IPR000163">
    <property type="entry name" value="Prohibitin"/>
</dbReference>
<comment type="similarity">
    <text evidence="1 2">Belongs to the prohibitin family.</text>
</comment>
<dbReference type="SUPFAM" id="SSF117892">
    <property type="entry name" value="Band 7/SPFH domain"/>
    <property type="match status" value="1"/>
</dbReference>
<dbReference type="GO" id="GO:0005743">
    <property type="term" value="C:mitochondrial inner membrane"/>
    <property type="evidence" value="ECO:0007669"/>
    <property type="project" value="UniProtKB-SubCell"/>
</dbReference>
<comment type="subcellular location">
    <subcellularLocation>
        <location evidence="2">Mitochondrion inner membrane</location>
    </subcellularLocation>
</comment>
<dbReference type="PANTHER" id="PTHR23222:SF0">
    <property type="entry name" value="PROHIBITIN 1"/>
    <property type="match status" value="1"/>
</dbReference>
<feature type="domain" description="Band 7" evidence="3">
    <location>
        <begin position="35"/>
        <end position="213"/>
    </location>
</feature>
<evidence type="ECO:0000256" key="2">
    <source>
        <dbReference type="RuleBase" id="RU366048"/>
    </source>
</evidence>
<evidence type="ECO:0000256" key="1">
    <source>
        <dbReference type="ARBA" id="ARBA00009658"/>
    </source>
</evidence>
<dbReference type="PROSITE" id="PS51257">
    <property type="entry name" value="PROKAR_LIPOPROTEIN"/>
    <property type="match status" value="1"/>
</dbReference>
<accession>A0A7S0DY71</accession>
<evidence type="ECO:0000313" key="4">
    <source>
        <dbReference type="EMBL" id="CAD8468142.1"/>
    </source>
</evidence>
<name>A0A7S0DY71_9EUKA</name>
<proteinExistence type="inferred from homology"/>
<dbReference type="Pfam" id="PF01145">
    <property type="entry name" value="Band_7"/>
    <property type="match status" value="1"/>
</dbReference>
<keyword evidence="2" id="KW-1133">Transmembrane helix</keyword>
<dbReference type="EMBL" id="HBEP01001849">
    <property type="protein sequence ID" value="CAD8468142.1"/>
    <property type="molecule type" value="Transcribed_RNA"/>
</dbReference>
<keyword evidence="2" id="KW-0472">Membrane</keyword>
<gene>
    <name evidence="4" type="ORF">PANT1444_LOCUS1023</name>
</gene>
<dbReference type="AlphaFoldDB" id="A0A7S0DY71"/>
<keyword evidence="2" id="KW-0999">Mitochondrion inner membrane</keyword>
<dbReference type="InterPro" id="IPR036013">
    <property type="entry name" value="Band_7/SPFH_dom_sf"/>
</dbReference>
<dbReference type="Gene3D" id="3.30.479.30">
    <property type="entry name" value="Band 7 domain"/>
    <property type="match status" value="1"/>
</dbReference>
<sequence>MGGKEKGTVIGGCCFVILLISGGLIGCSFSILEYNQVGIDFDSTSQSINEEKLFTNGRHFIGLAHSFFVYPTRLLTVEFAERHDTGSADGQSGSLTAGSKDGQAIVIEISFFLRLNTKEVMNVVNLYKEYRTTFMPTVMSKATNAIKETTVKFETLEFFTNRTNISTAIHTALSASIASMSMDVELVQLRNIKLSDNFEDAIIDKIVSAQADKTATEMGLALQVQADTAVIVQQSDTNIAVIRAGADSEAVVTTGTASANAAKKKIEADSGALKLLKADLLSNNAQVLQYLWTQTLRDDTHSKLLIGLDSNPAIVST</sequence>